<proteinExistence type="predicted"/>
<sequence length="173" mass="20000">MLPPPSSIQAKQGLTLDNIHKHWWIQGYSLVQDETPIMVLQNPKIVSTKGRPSEFINKRKNDDTLVHIKLPNILPEIFQMILRNTLIQDKKLQMSDIQTWGYSGTFITQDNEEFNSNNFNSLQHIELILKWINMNNSNLVTSIFSKLIFIPMITTNITFKLLFRGSRDGFAPS</sequence>
<organism evidence="1 2">
    <name type="scientific">Glomus cerebriforme</name>
    <dbReference type="NCBI Taxonomy" id="658196"/>
    <lineage>
        <taxon>Eukaryota</taxon>
        <taxon>Fungi</taxon>
        <taxon>Fungi incertae sedis</taxon>
        <taxon>Mucoromycota</taxon>
        <taxon>Glomeromycotina</taxon>
        <taxon>Glomeromycetes</taxon>
        <taxon>Glomerales</taxon>
        <taxon>Glomeraceae</taxon>
        <taxon>Glomus</taxon>
    </lineage>
</organism>
<accession>A0A397SBL2</accession>
<name>A0A397SBL2_9GLOM</name>
<protein>
    <submittedName>
        <fullName evidence="1">Uncharacterized protein</fullName>
    </submittedName>
</protein>
<comment type="caution">
    <text evidence="1">The sequence shown here is derived from an EMBL/GenBank/DDBJ whole genome shotgun (WGS) entry which is preliminary data.</text>
</comment>
<dbReference type="STRING" id="658196.A0A397SBL2"/>
<dbReference type="OrthoDB" id="2436819at2759"/>
<gene>
    <name evidence="1" type="ORF">C1645_880554</name>
</gene>
<evidence type="ECO:0000313" key="1">
    <source>
        <dbReference type="EMBL" id="RIA83358.1"/>
    </source>
</evidence>
<dbReference type="AlphaFoldDB" id="A0A397SBL2"/>
<reference evidence="1 2" key="1">
    <citation type="submission" date="2018-06" db="EMBL/GenBank/DDBJ databases">
        <title>Comparative genomics reveals the genomic features of Rhizophagus irregularis, R. cerebriforme, R. diaphanum and Gigaspora rosea, and their symbiotic lifestyle signature.</title>
        <authorList>
            <person name="Morin E."/>
            <person name="San Clemente H."/>
            <person name="Chen E.C.H."/>
            <person name="De La Providencia I."/>
            <person name="Hainaut M."/>
            <person name="Kuo A."/>
            <person name="Kohler A."/>
            <person name="Murat C."/>
            <person name="Tang N."/>
            <person name="Roy S."/>
            <person name="Loubradou J."/>
            <person name="Henrissat B."/>
            <person name="Grigoriev I.V."/>
            <person name="Corradi N."/>
            <person name="Roux C."/>
            <person name="Martin F.M."/>
        </authorList>
    </citation>
    <scope>NUCLEOTIDE SEQUENCE [LARGE SCALE GENOMIC DNA]</scope>
    <source>
        <strain evidence="1 2">DAOM 227022</strain>
    </source>
</reference>
<keyword evidence="2" id="KW-1185">Reference proteome</keyword>
<dbReference type="Proteomes" id="UP000265703">
    <property type="component" value="Unassembled WGS sequence"/>
</dbReference>
<dbReference type="EMBL" id="QKYT01000580">
    <property type="protein sequence ID" value="RIA83358.1"/>
    <property type="molecule type" value="Genomic_DNA"/>
</dbReference>
<evidence type="ECO:0000313" key="2">
    <source>
        <dbReference type="Proteomes" id="UP000265703"/>
    </source>
</evidence>